<gene>
    <name evidence="2" type="ORF">SAMN05421733_104208</name>
</gene>
<dbReference type="Pfam" id="PF00577">
    <property type="entry name" value="Usher"/>
    <property type="match status" value="1"/>
</dbReference>
<dbReference type="PANTHER" id="PTHR30451:SF5">
    <property type="entry name" value="SLR0019 PROTEIN"/>
    <property type="match status" value="1"/>
</dbReference>
<protein>
    <submittedName>
        <fullName evidence="2">Outer membrane usher protein FimD/PapC</fullName>
    </submittedName>
</protein>
<dbReference type="EMBL" id="FMYL01000004">
    <property type="protein sequence ID" value="SDB90987.1"/>
    <property type="molecule type" value="Genomic_DNA"/>
</dbReference>
<organism evidence="2 3">
    <name type="scientific">Acinetobacter boissieri</name>
    <dbReference type="NCBI Taxonomy" id="1219383"/>
    <lineage>
        <taxon>Bacteria</taxon>
        <taxon>Pseudomonadati</taxon>
        <taxon>Pseudomonadota</taxon>
        <taxon>Gammaproteobacteria</taxon>
        <taxon>Moraxellales</taxon>
        <taxon>Moraxellaceae</taxon>
        <taxon>Acinetobacter</taxon>
    </lineage>
</organism>
<reference evidence="3" key="1">
    <citation type="submission" date="2016-09" db="EMBL/GenBank/DDBJ databases">
        <authorList>
            <person name="Varghese N."/>
            <person name="Submissions S."/>
        </authorList>
    </citation>
    <scope>NUCLEOTIDE SEQUENCE [LARGE SCALE GENOMIC DNA]</scope>
    <source>
        <strain evidence="3">ANC 4422</strain>
    </source>
</reference>
<dbReference type="GO" id="GO:0009297">
    <property type="term" value="P:pilus assembly"/>
    <property type="evidence" value="ECO:0007669"/>
    <property type="project" value="InterPro"/>
</dbReference>
<feature type="chain" id="PRO_5017318992" evidence="1">
    <location>
        <begin position="22"/>
        <end position="810"/>
    </location>
</feature>
<dbReference type="Gene3D" id="2.60.40.3110">
    <property type="match status" value="1"/>
</dbReference>
<dbReference type="GO" id="GO:0009279">
    <property type="term" value="C:cell outer membrane"/>
    <property type="evidence" value="ECO:0007669"/>
    <property type="project" value="TreeGrafter"/>
</dbReference>
<evidence type="ECO:0000313" key="3">
    <source>
        <dbReference type="Proteomes" id="UP000242501"/>
    </source>
</evidence>
<dbReference type="PANTHER" id="PTHR30451">
    <property type="entry name" value="OUTER MEMBRANE USHER PROTEIN"/>
    <property type="match status" value="1"/>
</dbReference>
<dbReference type="OrthoDB" id="8587at2"/>
<proteinExistence type="predicted"/>
<evidence type="ECO:0000313" key="2">
    <source>
        <dbReference type="EMBL" id="SDB90987.1"/>
    </source>
</evidence>
<evidence type="ECO:0000256" key="1">
    <source>
        <dbReference type="SAM" id="SignalP"/>
    </source>
</evidence>
<keyword evidence="3" id="KW-1185">Reference proteome</keyword>
<dbReference type="Proteomes" id="UP000242501">
    <property type="component" value="Unassembled WGS sequence"/>
</dbReference>
<dbReference type="STRING" id="1219383.SAMN05421733_104208"/>
<keyword evidence="1" id="KW-0732">Signal</keyword>
<dbReference type="RefSeq" id="WP_092747627.1">
    <property type="nucleotide sequence ID" value="NZ_FMYL01000004.1"/>
</dbReference>
<dbReference type="InterPro" id="IPR042186">
    <property type="entry name" value="FimD_plug_dom"/>
</dbReference>
<dbReference type="InterPro" id="IPR000015">
    <property type="entry name" value="Fimb_usher"/>
</dbReference>
<dbReference type="Gene3D" id="2.60.40.2610">
    <property type="entry name" value="Outer membrane usher protein FimD, plug domain"/>
    <property type="match status" value="1"/>
</dbReference>
<sequence>MVLKVRFFLGAVLTHTSLAYANANSFSLDEDSIPTIAPVAALDTSALQKDADLFLSVFVNQYPSRDLIRIKTDGQGQFSISGTDLRALRLKIDASVSDTQWVSLKELPWLNYTYDLANQTLSLNVPLTYLTRYAVELGTPKADTSQLDSQSFNANIFNYNFYQNYSRDKKYSSLNGQLMINQSWGSLSHQFLYNNEEKTTQFNEKFVRLSTTWRYVDPIQIRSYTLGDFVSNSAQWNTSVRLLGLQWASAYEQRSDLVTTASPEFSGSATLPSTLDLYVNQQKIYSGSIPSGPFDVKTLPFISGNQVTLVTTDINGQQVVSTKPYYTSVKILQKGIKQFSVDLGTPRFNYALRSNDYASQLLFSSSSIRYGLTPQITVDGGVEASSNGLLNLGMGATRNVFDRGILSVDLAASQYRGKQGTLASTALELNVSSKLNMNFSLLNSFDGYFNLARVSDHYYATHYANTNELSSIDTTSSAKQVFRLGANYQFTPSTGMYAGYNSVVTPNSRYKQATLNLATSINQRWGVFFSAYQDLINRKSYGAYLTLRYTPKSSPLNVSTMAGLDNGNVSKQLDIASASTQSLGSLGWGVTASQNQATQGGSGYLNYVDRYAYLSARYSHSNDLKQLGLSASGSLVFAENRFFATNQVGDGYALVTNAGPKTKIINGGVSLGETDAKGRFFIPDLTPYRTHTIYANPQDLPLDWRIDSTEKKLATGYKKGAHIDFGARKVISAIVHLVNSSHVDLGAGYIVTINGKEQSVLGYGGEVFVDGLLEHNTVVVDLLDHGQCKAQFDYHGKASGIEKIGPFVCQ</sequence>
<dbReference type="GO" id="GO:0015473">
    <property type="term" value="F:fimbrial usher porin activity"/>
    <property type="evidence" value="ECO:0007669"/>
    <property type="project" value="InterPro"/>
</dbReference>
<dbReference type="AlphaFoldDB" id="A0A1G6H9M1"/>
<feature type="signal peptide" evidence="1">
    <location>
        <begin position="1"/>
        <end position="21"/>
    </location>
</feature>
<name>A0A1G6H9M1_9GAMM</name>
<accession>A0A1G6H9M1</accession>